<reference evidence="1" key="1">
    <citation type="submission" date="2023-10" db="EMBL/GenBank/DDBJ databases">
        <authorList>
            <person name="Domelevo Entfellner J.-B."/>
        </authorList>
    </citation>
    <scope>NUCLEOTIDE SEQUENCE</scope>
</reference>
<dbReference type="EMBL" id="OY731400">
    <property type="protein sequence ID" value="CAJ1935816.1"/>
    <property type="molecule type" value="Genomic_DNA"/>
</dbReference>
<evidence type="ECO:0000313" key="1">
    <source>
        <dbReference type="EMBL" id="CAJ1935816.1"/>
    </source>
</evidence>
<name>A0AA86SNH6_9FABA</name>
<sequence>MAHKMSMLLDHKQKALTSVDPSITSEKGPRISMVTTLIAIETNRTYYQWAVSSNITCSSVGDRWWSYQGCFYMLLFFSEEN</sequence>
<organism evidence="1 2">
    <name type="scientific">Sphenostylis stenocarpa</name>
    <dbReference type="NCBI Taxonomy" id="92480"/>
    <lineage>
        <taxon>Eukaryota</taxon>
        <taxon>Viridiplantae</taxon>
        <taxon>Streptophyta</taxon>
        <taxon>Embryophyta</taxon>
        <taxon>Tracheophyta</taxon>
        <taxon>Spermatophyta</taxon>
        <taxon>Magnoliopsida</taxon>
        <taxon>eudicotyledons</taxon>
        <taxon>Gunneridae</taxon>
        <taxon>Pentapetalae</taxon>
        <taxon>rosids</taxon>
        <taxon>fabids</taxon>
        <taxon>Fabales</taxon>
        <taxon>Fabaceae</taxon>
        <taxon>Papilionoideae</taxon>
        <taxon>50 kb inversion clade</taxon>
        <taxon>NPAAA clade</taxon>
        <taxon>indigoferoid/millettioid clade</taxon>
        <taxon>Phaseoleae</taxon>
        <taxon>Sphenostylis</taxon>
    </lineage>
</organism>
<dbReference type="Proteomes" id="UP001189624">
    <property type="component" value="Chromosome 3"/>
</dbReference>
<evidence type="ECO:0000313" key="2">
    <source>
        <dbReference type="Proteomes" id="UP001189624"/>
    </source>
</evidence>
<proteinExistence type="predicted"/>
<dbReference type="Gramene" id="rna-AYBTSS11_LOCUS7128">
    <property type="protein sequence ID" value="CAJ1935816.1"/>
    <property type="gene ID" value="gene-AYBTSS11_LOCUS7128"/>
</dbReference>
<dbReference type="AlphaFoldDB" id="A0AA86SNH6"/>
<gene>
    <name evidence="1" type="ORF">AYBTSS11_LOCUS7128</name>
</gene>
<protein>
    <submittedName>
        <fullName evidence="1">Uncharacterized protein</fullName>
    </submittedName>
</protein>
<accession>A0AA86SNH6</accession>
<keyword evidence="2" id="KW-1185">Reference proteome</keyword>